<proteinExistence type="predicted"/>
<dbReference type="Proteomes" id="UP000807371">
    <property type="component" value="Unassembled WGS sequence"/>
</dbReference>
<comment type="caution">
    <text evidence="1">The sequence shown here is derived from an EMBL/GenBank/DDBJ whole genome shotgun (WGS) entry which is preliminary data.</text>
</comment>
<sequence>MGYQTLCGAPTKKGGRCRNKAMVGYARCQKHRGDWVRPQIRRGKKRT</sequence>
<name>A0ABS0NTR3_9ACTN</name>
<keyword evidence="2" id="KW-1185">Reference proteome</keyword>
<accession>A0ABS0NTR3</accession>
<reference evidence="1 2" key="1">
    <citation type="submission" date="2020-09" db="EMBL/GenBank/DDBJ databases">
        <title>Biosynthesis of the nuclear factor of activated T cells inhibitor NFAT-133 and its congeners in Streptomyces pactum.</title>
        <authorList>
            <person name="Zhou W."/>
            <person name="Posri P."/>
            <person name="Abugrain M.E."/>
            <person name="Weisberg A.J."/>
            <person name="Chang J.H."/>
            <person name="Mahmud T."/>
        </authorList>
    </citation>
    <scope>NUCLEOTIDE SEQUENCE [LARGE SCALE GENOMIC DNA]</scope>
    <source>
        <strain evidence="1 2">ATCC 27456</strain>
    </source>
</reference>
<evidence type="ECO:0000313" key="1">
    <source>
        <dbReference type="EMBL" id="MBH5338602.1"/>
    </source>
</evidence>
<gene>
    <name evidence="1" type="ORF">IHE55_28995</name>
</gene>
<evidence type="ECO:0000313" key="2">
    <source>
        <dbReference type="Proteomes" id="UP000807371"/>
    </source>
</evidence>
<organism evidence="1 2">
    <name type="scientific">Streptomyces pactum</name>
    <dbReference type="NCBI Taxonomy" id="68249"/>
    <lineage>
        <taxon>Bacteria</taxon>
        <taxon>Bacillati</taxon>
        <taxon>Actinomycetota</taxon>
        <taxon>Actinomycetes</taxon>
        <taxon>Kitasatosporales</taxon>
        <taxon>Streptomycetaceae</taxon>
        <taxon>Streptomyces</taxon>
    </lineage>
</organism>
<dbReference type="RefSeq" id="WP_197992396.1">
    <property type="nucleotide sequence ID" value="NZ_JACYXC010000002.1"/>
</dbReference>
<protein>
    <submittedName>
        <fullName evidence="1">Uncharacterized protein</fullName>
    </submittedName>
</protein>
<dbReference type="EMBL" id="JACYXC010000002">
    <property type="protein sequence ID" value="MBH5338602.1"/>
    <property type="molecule type" value="Genomic_DNA"/>
</dbReference>